<evidence type="ECO:0000256" key="1">
    <source>
        <dbReference type="ARBA" id="ARBA00010505"/>
    </source>
</evidence>
<dbReference type="Proteomes" id="UP001212841">
    <property type="component" value="Unassembled WGS sequence"/>
</dbReference>
<dbReference type="Gene3D" id="3.40.30.10">
    <property type="entry name" value="Glutaredoxin"/>
    <property type="match status" value="1"/>
</dbReference>
<dbReference type="GO" id="GO:0045454">
    <property type="term" value="P:cell redox homeostasis"/>
    <property type="evidence" value="ECO:0007669"/>
    <property type="project" value="TreeGrafter"/>
</dbReference>
<dbReference type="GO" id="GO:0005737">
    <property type="term" value="C:cytoplasm"/>
    <property type="evidence" value="ECO:0007669"/>
    <property type="project" value="TreeGrafter"/>
</dbReference>
<sequence length="176" mass="19288">MAAEYTLKVKEGDRVPEGTLWHSGNPEDDDACALPQKFSISERVKGKKVVIFSVPASFSPTCSEKHVPGFVEKANDLKSKGIDEVICLSADTVWSQDAWGKKLKVGTKVLMASDPYGEFSDKLGLKFETHEGQFRLPMGPRTRRYILLLDDGIIKYIAVDAAGLEATSAEAVLARL</sequence>
<evidence type="ECO:0000256" key="5">
    <source>
        <dbReference type="ARBA" id="ARBA00023284"/>
    </source>
</evidence>
<proteinExistence type="inferred from homology"/>
<keyword evidence="10" id="KW-1185">Reference proteome</keyword>
<reference evidence="9" key="1">
    <citation type="submission" date="2020-05" db="EMBL/GenBank/DDBJ databases">
        <title>Phylogenomic resolution of chytrid fungi.</title>
        <authorList>
            <person name="Stajich J.E."/>
            <person name="Amses K."/>
            <person name="Simmons R."/>
            <person name="Seto K."/>
            <person name="Myers J."/>
            <person name="Bonds A."/>
            <person name="Quandt C.A."/>
            <person name="Barry K."/>
            <person name="Liu P."/>
            <person name="Grigoriev I."/>
            <person name="Longcore J.E."/>
            <person name="James T.Y."/>
        </authorList>
    </citation>
    <scope>NUCLEOTIDE SEQUENCE</scope>
    <source>
        <strain evidence="9">JEL0318</strain>
    </source>
</reference>
<dbReference type="GO" id="GO:0008379">
    <property type="term" value="F:thioredoxin peroxidase activity"/>
    <property type="evidence" value="ECO:0007669"/>
    <property type="project" value="InterPro"/>
</dbReference>
<evidence type="ECO:0000256" key="3">
    <source>
        <dbReference type="ARBA" id="ARBA00022862"/>
    </source>
</evidence>
<evidence type="ECO:0000313" key="9">
    <source>
        <dbReference type="EMBL" id="KAJ3051684.1"/>
    </source>
</evidence>
<evidence type="ECO:0000313" key="10">
    <source>
        <dbReference type="Proteomes" id="UP001212841"/>
    </source>
</evidence>
<dbReference type="Pfam" id="PF08534">
    <property type="entry name" value="Redoxin"/>
    <property type="match status" value="1"/>
</dbReference>
<comment type="caution">
    <text evidence="9">The sequence shown here is derived from an EMBL/GenBank/DDBJ whole genome shotgun (WGS) entry which is preliminary data.</text>
</comment>
<keyword evidence="4 7" id="KW-0560">Oxidoreductase</keyword>
<accession>A0AAD5X4N8</accession>
<gene>
    <name evidence="9" type="ORF">HK097_007290</name>
</gene>
<keyword evidence="5 7" id="KW-0676">Redox-active center</keyword>
<comment type="similarity">
    <text evidence="1 7">Belongs to the peroxiredoxin family. Prx5 subfamily.</text>
</comment>
<feature type="active site" description="Cysteine sulfenic acid (-SOH) intermediate" evidence="6">
    <location>
        <position position="62"/>
    </location>
</feature>
<dbReference type="GO" id="GO:0042744">
    <property type="term" value="P:hydrogen peroxide catabolic process"/>
    <property type="evidence" value="ECO:0007669"/>
    <property type="project" value="TreeGrafter"/>
</dbReference>
<dbReference type="GO" id="GO:0034599">
    <property type="term" value="P:cellular response to oxidative stress"/>
    <property type="evidence" value="ECO:0007669"/>
    <property type="project" value="InterPro"/>
</dbReference>
<dbReference type="PANTHER" id="PTHR10430:SF16">
    <property type="entry name" value="PEROXIREDOXIN-5, MITOCHONDRIAL"/>
    <property type="match status" value="1"/>
</dbReference>
<protein>
    <recommendedName>
        <fullName evidence="8">Thioredoxin domain-containing protein</fullName>
    </recommendedName>
</protein>
<dbReference type="InterPro" id="IPR036249">
    <property type="entry name" value="Thioredoxin-like_sf"/>
</dbReference>
<dbReference type="EMBL" id="JADGJD010000368">
    <property type="protein sequence ID" value="KAJ3051684.1"/>
    <property type="molecule type" value="Genomic_DNA"/>
</dbReference>
<dbReference type="SUPFAM" id="SSF52833">
    <property type="entry name" value="Thioredoxin-like"/>
    <property type="match status" value="1"/>
</dbReference>
<evidence type="ECO:0000256" key="4">
    <source>
        <dbReference type="ARBA" id="ARBA00023002"/>
    </source>
</evidence>
<organism evidence="9 10">
    <name type="scientific">Rhizophlyctis rosea</name>
    <dbReference type="NCBI Taxonomy" id="64517"/>
    <lineage>
        <taxon>Eukaryota</taxon>
        <taxon>Fungi</taxon>
        <taxon>Fungi incertae sedis</taxon>
        <taxon>Chytridiomycota</taxon>
        <taxon>Chytridiomycota incertae sedis</taxon>
        <taxon>Chytridiomycetes</taxon>
        <taxon>Rhizophlyctidales</taxon>
        <taxon>Rhizophlyctidaceae</taxon>
        <taxon>Rhizophlyctis</taxon>
    </lineage>
</organism>
<comment type="function">
    <text evidence="7">Thiol-specific peroxidase that catalyzes the reduction of hydrogen peroxide and organic hydroperoxides to water and alcohols, respectively. Plays a role in cell protection against oxidative stress by detoxifying peroxides.</text>
</comment>
<dbReference type="InterPro" id="IPR013740">
    <property type="entry name" value="Redoxin"/>
</dbReference>
<dbReference type="AlphaFoldDB" id="A0AAD5X4N8"/>
<dbReference type="InterPro" id="IPR037944">
    <property type="entry name" value="PRX5-like"/>
</dbReference>
<evidence type="ECO:0000259" key="8">
    <source>
        <dbReference type="PROSITE" id="PS51352"/>
    </source>
</evidence>
<dbReference type="InterPro" id="IPR013766">
    <property type="entry name" value="Thioredoxin_domain"/>
</dbReference>
<evidence type="ECO:0000256" key="7">
    <source>
        <dbReference type="RuleBase" id="RU366011"/>
    </source>
</evidence>
<keyword evidence="2 7" id="KW-0575">Peroxidase</keyword>
<keyword evidence="3 7" id="KW-0049">Antioxidant</keyword>
<dbReference type="PANTHER" id="PTHR10430">
    <property type="entry name" value="PEROXIREDOXIN"/>
    <property type="match status" value="1"/>
</dbReference>
<dbReference type="PROSITE" id="PS51352">
    <property type="entry name" value="THIOREDOXIN_2"/>
    <property type="match status" value="1"/>
</dbReference>
<evidence type="ECO:0000256" key="6">
    <source>
        <dbReference type="PIRSR" id="PIRSR637944-1"/>
    </source>
</evidence>
<name>A0AAD5X4N8_9FUNG</name>
<evidence type="ECO:0000256" key="2">
    <source>
        <dbReference type="ARBA" id="ARBA00022559"/>
    </source>
</evidence>
<feature type="domain" description="Thioredoxin" evidence="8">
    <location>
        <begin position="9"/>
        <end position="176"/>
    </location>
</feature>
<dbReference type="CDD" id="cd03013">
    <property type="entry name" value="PRX5_like"/>
    <property type="match status" value="1"/>
</dbReference>